<evidence type="ECO:0000313" key="1">
    <source>
        <dbReference type="EMBL" id="KAJ1216328.1"/>
    </source>
</evidence>
<protein>
    <submittedName>
        <fullName evidence="1">Uncharacterized protein</fullName>
    </submittedName>
</protein>
<keyword evidence="2" id="KW-1185">Reference proteome</keyword>
<organism evidence="1 2">
    <name type="scientific">Pleurodeles waltl</name>
    <name type="common">Iberian ribbed newt</name>
    <dbReference type="NCBI Taxonomy" id="8319"/>
    <lineage>
        <taxon>Eukaryota</taxon>
        <taxon>Metazoa</taxon>
        <taxon>Chordata</taxon>
        <taxon>Craniata</taxon>
        <taxon>Vertebrata</taxon>
        <taxon>Euteleostomi</taxon>
        <taxon>Amphibia</taxon>
        <taxon>Batrachia</taxon>
        <taxon>Caudata</taxon>
        <taxon>Salamandroidea</taxon>
        <taxon>Salamandridae</taxon>
        <taxon>Pleurodelinae</taxon>
        <taxon>Pleurodeles</taxon>
    </lineage>
</organism>
<dbReference type="AlphaFoldDB" id="A0AAV7WT27"/>
<proteinExistence type="predicted"/>
<evidence type="ECO:0000313" key="2">
    <source>
        <dbReference type="Proteomes" id="UP001066276"/>
    </source>
</evidence>
<reference evidence="1" key="1">
    <citation type="journal article" date="2022" name="bioRxiv">
        <title>Sequencing and chromosome-scale assembly of the giantPleurodeles waltlgenome.</title>
        <authorList>
            <person name="Brown T."/>
            <person name="Elewa A."/>
            <person name="Iarovenko S."/>
            <person name="Subramanian E."/>
            <person name="Araus A.J."/>
            <person name="Petzold A."/>
            <person name="Susuki M."/>
            <person name="Suzuki K.-i.T."/>
            <person name="Hayashi T."/>
            <person name="Toyoda A."/>
            <person name="Oliveira C."/>
            <person name="Osipova E."/>
            <person name="Leigh N.D."/>
            <person name="Simon A."/>
            <person name="Yun M.H."/>
        </authorList>
    </citation>
    <scope>NUCLEOTIDE SEQUENCE</scope>
    <source>
        <strain evidence="1">20211129_DDA</strain>
        <tissue evidence="1">Liver</tissue>
    </source>
</reference>
<dbReference type="EMBL" id="JANPWB010000001">
    <property type="protein sequence ID" value="KAJ1216328.1"/>
    <property type="molecule type" value="Genomic_DNA"/>
</dbReference>
<gene>
    <name evidence="1" type="ORF">NDU88_003931</name>
</gene>
<comment type="caution">
    <text evidence="1">The sequence shown here is derived from an EMBL/GenBank/DDBJ whole genome shotgun (WGS) entry which is preliminary data.</text>
</comment>
<dbReference type="Proteomes" id="UP001066276">
    <property type="component" value="Chromosome 1_1"/>
</dbReference>
<name>A0AAV7WT27_PLEWA</name>
<accession>A0AAV7WT27</accession>
<sequence>MASDKVRKAMLLLEEAGRLGILVAGMLPEDRPVCSGQCGSGGIGMFTAAPGTSFTRAGRTKQEAATQRSRVRDSKKEWGGIQLTLMRQQ</sequence>